<dbReference type="AlphaFoldDB" id="A0A1J8QCV0"/>
<keyword evidence="1" id="KW-0472">Membrane</keyword>
<feature type="transmembrane region" description="Helical" evidence="1">
    <location>
        <begin position="35"/>
        <end position="58"/>
    </location>
</feature>
<reference evidence="2 3" key="1">
    <citation type="submission" date="2016-03" db="EMBL/GenBank/DDBJ databases">
        <title>Comparative genomics of the ectomycorrhizal sister species Rhizopogon vinicolor and Rhizopogon vesiculosus (Basidiomycota: Boletales) reveals a divergence of the mating type B locus.</title>
        <authorList>
            <person name="Mujic A.B."/>
            <person name="Kuo A."/>
            <person name="Tritt A."/>
            <person name="Lipzen A."/>
            <person name="Chen C."/>
            <person name="Johnson J."/>
            <person name="Sharma A."/>
            <person name="Barry K."/>
            <person name="Grigoriev I.V."/>
            <person name="Spatafora J.W."/>
        </authorList>
    </citation>
    <scope>NUCLEOTIDE SEQUENCE [LARGE SCALE GENOMIC DNA]</scope>
    <source>
        <strain evidence="2 3">AM-OR11-056</strain>
    </source>
</reference>
<evidence type="ECO:0000313" key="2">
    <source>
        <dbReference type="EMBL" id="OJA19478.1"/>
    </source>
</evidence>
<gene>
    <name evidence="2" type="ORF">AZE42_04920</name>
</gene>
<keyword evidence="3" id="KW-1185">Reference proteome</keyword>
<accession>A0A1J8QCV0</accession>
<sequence>AWSTRRAIYKIGRRLEILPQPSKFPIRPFPSVSHLYFLLNSIYLVPMVLIAPLFNALAAVAHVSPVARDASPNALAARQVDTSSLPAQCQTSCQVVNTMTNCNSSLSCICTSSIGSQLQSCMSCITEAEPSVQSDAESSLDSWNEACGGTLSLSGGSTSPTSASSSGGLATLAGSSTTTTGSATTASSSSSSSNPLSSKTGGAVGMKAITGAFGLAVAIAYGILIL</sequence>
<feature type="transmembrane region" description="Helical" evidence="1">
    <location>
        <begin position="204"/>
        <end position="224"/>
    </location>
</feature>
<evidence type="ECO:0000313" key="3">
    <source>
        <dbReference type="Proteomes" id="UP000183567"/>
    </source>
</evidence>
<keyword evidence="1" id="KW-1133">Transmembrane helix</keyword>
<evidence type="ECO:0000256" key="1">
    <source>
        <dbReference type="SAM" id="Phobius"/>
    </source>
</evidence>
<dbReference type="OrthoDB" id="2564568at2759"/>
<name>A0A1J8QCV0_9AGAM</name>
<feature type="non-terminal residue" evidence="2">
    <location>
        <position position="1"/>
    </location>
</feature>
<keyword evidence="1" id="KW-0812">Transmembrane</keyword>
<proteinExistence type="predicted"/>
<comment type="caution">
    <text evidence="2">The sequence shown here is derived from an EMBL/GenBank/DDBJ whole genome shotgun (WGS) entry which is preliminary data.</text>
</comment>
<protein>
    <submittedName>
        <fullName evidence="2">Uncharacterized protein</fullName>
    </submittedName>
</protein>
<dbReference type="EMBL" id="LVVM01001030">
    <property type="protein sequence ID" value="OJA19478.1"/>
    <property type="molecule type" value="Genomic_DNA"/>
</dbReference>
<organism evidence="2 3">
    <name type="scientific">Rhizopogon vesiculosus</name>
    <dbReference type="NCBI Taxonomy" id="180088"/>
    <lineage>
        <taxon>Eukaryota</taxon>
        <taxon>Fungi</taxon>
        <taxon>Dikarya</taxon>
        <taxon>Basidiomycota</taxon>
        <taxon>Agaricomycotina</taxon>
        <taxon>Agaricomycetes</taxon>
        <taxon>Agaricomycetidae</taxon>
        <taxon>Boletales</taxon>
        <taxon>Suillineae</taxon>
        <taxon>Rhizopogonaceae</taxon>
        <taxon>Rhizopogon</taxon>
    </lineage>
</organism>
<dbReference type="Proteomes" id="UP000183567">
    <property type="component" value="Unassembled WGS sequence"/>
</dbReference>